<keyword evidence="8 12" id="KW-1133">Transmembrane helix</keyword>
<feature type="transmembrane region" description="Helical" evidence="12">
    <location>
        <begin position="400"/>
        <end position="419"/>
    </location>
</feature>
<organism evidence="15 16">
    <name type="scientific">Plectus sambesii</name>
    <dbReference type="NCBI Taxonomy" id="2011161"/>
    <lineage>
        <taxon>Eukaryota</taxon>
        <taxon>Metazoa</taxon>
        <taxon>Ecdysozoa</taxon>
        <taxon>Nematoda</taxon>
        <taxon>Chromadorea</taxon>
        <taxon>Plectida</taxon>
        <taxon>Plectina</taxon>
        <taxon>Plectoidea</taxon>
        <taxon>Plectidae</taxon>
        <taxon>Plectus</taxon>
    </lineage>
</organism>
<name>A0A914XD03_9BILA</name>
<dbReference type="SUPFAM" id="SSF90123">
    <property type="entry name" value="ABC transporter transmembrane region"/>
    <property type="match status" value="2"/>
</dbReference>
<feature type="transmembrane region" description="Helical" evidence="12">
    <location>
        <begin position="797"/>
        <end position="821"/>
    </location>
</feature>
<evidence type="ECO:0000313" key="16">
    <source>
        <dbReference type="WBParaSite" id="PSAMB.scaffold764size41733.g8497.t1"/>
    </source>
</evidence>
<evidence type="ECO:0000256" key="2">
    <source>
        <dbReference type="ARBA" id="ARBA00009726"/>
    </source>
</evidence>
<dbReference type="GO" id="GO:0005524">
    <property type="term" value="F:ATP binding"/>
    <property type="evidence" value="ECO:0007669"/>
    <property type="project" value="UniProtKB-KW"/>
</dbReference>
<accession>A0A914XD03</accession>
<feature type="transmembrane region" description="Helical" evidence="12">
    <location>
        <begin position="150"/>
        <end position="176"/>
    </location>
</feature>
<dbReference type="InterPro" id="IPR050173">
    <property type="entry name" value="ABC_transporter_C-like"/>
</dbReference>
<evidence type="ECO:0000256" key="6">
    <source>
        <dbReference type="ARBA" id="ARBA00022741"/>
    </source>
</evidence>
<dbReference type="GO" id="GO:0140359">
    <property type="term" value="F:ABC-type transporter activity"/>
    <property type="evidence" value="ECO:0007669"/>
    <property type="project" value="InterPro"/>
</dbReference>
<dbReference type="InterPro" id="IPR017871">
    <property type="entry name" value="ABC_transporter-like_CS"/>
</dbReference>
<dbReference type="InterPro" id="IPR036640">
    <property type="entry name" value="ABC1_TM_sf"/>
</dbReference>
<reference evidence="16" key="1">
    <citation type="submission" date="2022-11" db="UniProtKB">
        <authorList>
            <consortium name="WormBaseParasite"/>
        </authorList>
    </citation>
    <scope>IDENTIFICATION</scope>
</reference>
<evidence type="ECO:0000256" key="8">
    <source>
        <dbReference type="ARBA" id="ARBA00022989"/>
    </source>
</evidence>
<evidence type="ECO:0000313" key="15">
    <source>
        <dbReference type="Proteomes" id="UP000887566"/>
    </source>
</evidence>
<dbReference type="FunFam" id="1.20.1560.10:FF:000162">
    <property type="entry name" value="Predicted protein"/>
    <property type="match status" value="1"/>
</dbReference>
<comment type="subcellular location">
    <subcellularLocation>
        <location evidence="1">Endomembrane system</location>
        <topology evidence="1">Multi-pass membrane protein</topology>
    </subcellularLocation>
</comment>
<dbReference type="FunFam" id="3.40.50.300:FF:000997">
    <property type="entry name" value="Multidrug resistance-associated protein 1"/>
    <property type="match status" value="1"/>
</dbReference>
<dbReference type="Gene3D" id="3.40.50.300">
    <property type="entry name" value="P-loop containing nucleotide triphosphate hydrolases"/>
    <property type="match status" value="1"/>
</dbReference>
<evidence type="ECO:0000256" key="3">
    <source>
        <dbReference type="ARBA" id="ARBA00022448"/>
    </source>
</evidence>
<comment type="similarity">
    <text evidence="2">Belongs to the ABC transporter superfamily. ABCC family. Conjugate transporter (TC 3.A.1.208) subfamily.</text>
</comment>
<dbReference type="Gene3D" id="1.20.1560.10">
    <property type="entry name" value="ABC transporter type 1, transmembrane domain"/>
    <property type="match status" value="2"/>
</dbReference>
<dbReference type="WBParaSite" id="PSAMB.scaffold764size41733.g8497.t1">
    <property type="protein sequence ID" value="PSAMB.scaffold764size41733.g8497.t1"/>
    <property type="gene ID" value="PSAMB.scaffold764size41733.g8497"/>
</dbReference>
<feature type="domain" description="ABC transporter" evidence="13">
    <location>
        <begin position="462"/>
        <end position="698"/>
    </location>
</feature>
<dbReference type="InterPro" id="IPR003593">
    <property type="entry name" value="AAA+_ATPase"/>
</dbReference>
<keyword evidence="6" id="KW-0547">Nucleotide-binding</keyword>
<keyword evidence="3" id="KW-0813">Transport</keyword>
<evidence type="ECO:0000256" key="10">
    <source>
        <dbReference type="ARBA" id="ARBA00023180"/>
    </source>
</evidence>
<evidence type="ECO:0000256" key="7">
    <source>
        <dbReference type="ARBA" id="ARBA00022840"/>
    </source>
</evidence>
<evidence type="ECO:0000256" key="4">
    <source>
        <dbReference type="ARBA" id="ARBA00022692"/>
    </source>
</evidence>
<keyword evidence="7" id="KW-0067">ATP-binding</keyword>
<keyword evidence="10" id="KW-0325">Glycoprotein</keyword>
<dbReference type="SUPFAM" id="SSF52540">
    <property type="entry name" value="P-loop containing nucleoside triphosphate hydrolases"/>
    <property type="match status" value="1"/>
</dbReference>
<dbReference type="Pfam" id="PF00664">
    <property type="entry name" value="ABC_membrane"/>
    <property type="match status" value="2"/>
</dbReference>
<keyword evidence="9 12" id="KW-0472">Membrane</keyword>
<dbReference type="PANTHER" id="PTHR24223">
    <property type="entry name" value="ATP-BINDING CASSETTE SUB-FAMILY C"/>
    <property type="match status" value="1"/>
</dbReference>
<dbReference type="InterPro" id="IPR003439">
    <property type="entry name" value="ABC_transporter-like_ATP-bd"/>
</dbReference>
<evidence type="ECO:0000256" key="11">
    <source>
        <dbReference type="SAM" id="MobiDB-lite"/>
    </source>
</evidence>
<dbReference type="PROSITE" id="PS50929">
    <property type="entry name" value="ABC_TM1F"/>
    <property type="match status" value="2"/>
</dbReference>
<dbReference type="PROSITE" id="PS00211">
    <property type="entry name" value="ABC_TRANSPORTER_1"/>
    <property type="match status" value="1"/>
</dbReference>
<evidence type="ECO:0000256" key="1">
    <source>
        <dbReference type="ARBA" id="ARBA00004127"/>
    </source>
</evidence>
<feature type="transmembrane region" description="Helical" evidence="12">
    <location>
        <begin position="290"/>
        <end position="308"/>
    </location>
</feature>
<evidence type="ECO:0000259" key="13">
    <source>
        <dbReference type="PROSITE" id="PS50893"/>
    </source>
</evidence>
<feature type="region of interest" description="Disordered" evidence="11">
    <location>
        <begin position="718"/>
        <end position="750"/>
    </location>
</feature>
<evidence type="ECO:0000256" key="5">
    <source>
        <dbReference type="ARBA" id="ARBA00022737"/>
    </source>
</evidence>
<evidence type="ECO:0000256" key="9">
    <source>
        <dbReference type="ARBA" id="ARBA00023136"/>
    </source>
</evidence>
<feature type="transmembrane region" description="Helical" evidence="12">
    <location>
        <begin position="1039"/>
        <end position="1062"/>
    </location>
</feature>
<dbReference type="GO" id="GO:0012505">
    <property type="term" value="C:endomembrane system"/>
    <property type="evidence" value="ECO:0007669"/>
    <property type="project" value="UniProtKB-SubCell"/>
</dbReference>
<keyword evidence="4 12" id="KW-0812">Transmembrane</keyword>
<evidence type="ECO:0000259" key="14">
    <source>
        <dbReference type="PROSITE" id="PS50929"/>
    </source>
</evidence>
<dbReference type="PANTHER" id="PTHR24223:SF447">
    <property type="entry name" value="MULTIDRUG RESISTANCE-ASSOCIATED PROTEIN 5"/>
    <property type="match status" value="1"/>
</dbReference>
<feature type="domain" description="ABC transmembrane type-1" evidence="14">
    <location>
        <begin position="801"/>
        <end position="1083"/>
    </location>
</feature>
<evidence type="ECO:0000256" key="12">
    <source>
        <dbReference type="SAM" id="Phobius"/>
    </source>
</evidence>
<dbReference type="FunFam" id="1.20.1560.10:FF:000015">
    <property type="entry name" value="multidrug resistance-associated protein 5 isoform X1"/>
    <property type="match status" value="1"/>
</dbReference>
<feature type="transmembrane region" description="Helical" evidence="12">
    <location>
        <begin position="933"/>
        <end position="952"/>
    </location>
</feature>
<keyword evidence="15" id="KW-1185">Reference proteome</keyword>
<feature type="transmembrane region" description="Helical" evidence="12">
    <location>
        <begin position="854"/>
        <end position="878"/>
    </location>
</feature>
<feature type="transmembrane region" description="Helical" evidence="12">
    <location>
        <begin position="373"/>
        <end position="394"/>
    </location>
</feature>
<dbReference type="PROSITE" id="PS50893">
    <property type="entry name" value="ABC_TRANSPORTER_2"/>
    <property type="match status" value="1"/>
</dbReference>
<proteinExistence type="inferred from homology"/>
<feature type="region of interest" description="Disordered" evidence="11">
    <location>
        <begin position="1"/>
        <end position="20"/>
    </location>
</feature>
<dbReference type="Pfam" id="PF00005">
    <property type="entry name" value="ABC_tran"/>
    <property type="match status" value="1"/>
</dbReference>
<feature type="transmembrane region" description="Helical" evidence="12">
    <location>
        <begin position="188"/>
        <end position="214"/>
    </location>
</feature>
<protein>
    <submittedName>
        <fullName evidence="16">Uncharacterized protein</fullName>
    </submittedName>
</protein>
<dbReference type="AlphaFoldDB" id="A0A914XD03"/>
<dbReference type="SMART" id="SM00382">
    <property type="entry name" value="AAA"/>
    <property type="match status" value="1"/>
</dbReference>
<feature type="transmembrane region" description="Helical" evidence="12">
    <location>
        <begin position="958"/>
        <end position="977"/>
    </location>
</feature>
<dbReference type="InterPro" id="IPR027417">
    <property type="entry name" value="P-loop_NTPase"/>
</dbReference>
<dbReference type="CDD" id="cd18592">
    <property type="entry name" value="ABC_6TM_MRP5_8_9_D1"/>
    <property type="match status" value="1"/>
</dbReference>
<dbReference type="Proteomes" id="UP000887566">
    <property type="component" value="Unplaced"/>
</dbReference>
<dbReference type="CDD" id="cd18599">
    <property type="entry name" value="ABC_6TM_MRP5_8_9_D2"/>
    <property type="match status" value="1"/>
</dbReference>
<dbReference type="InterPro" id="IPR011527">
    <property type="entry name" value="ABC1_TM_dom"/>
</dbReference>
<keyword evidence="5" id="KW-0677">Repeat</keyword>
<feature type="transmembrane region" description="Helical" evidence="12">
    <location>
        <begin position="262"/>
        <end position="284"/>
    </location>
</feature>
<feature type="domain" description="ABC transmembrane type-1" evidence="14">
    <location>
        <begin position="152"/>
        <end position="431"/>
    </location>
</feature>
<sequence length="1083" mass="120723">MSDLVESLRKSDDSDDDTEGMVVYGANNANRRNSLDARYADAESRNRSIFSRYGKSLRQLAPIRPFANSEPSKIDQAGWLSFATYSWVFGYLWTACRGSVSRDQTWSCSMYDSASVNMARLEYLWKEELKRSPKKPSLIKVVCLFIRTRLIVACLVFLFCLLFGFIGPTCLVRGLIAYAEQPDNQDVMFGYILVFAILIIEILRVLSYGATWAVSYRTGIRVRGAVLGFLFKRLINVRSLKNKTSAEVVNIYANDGQRLFDAVTFAPLVMIGPLVLIGGIVYLLIVIGPWSLLGILVFVVFDAFQVILGKTMVRCRNAAIEKTEKRISLMGEILRCIRVIKMNGWENAFMDKVQELRHAEKSDLRTAGYAQSLAIASGPVVPVVATFFTFMAVVLTGHDLLASDAFSAITVFFVMLFGIRMIPYGSRYLAEAVVALRRVQELLLFTEVDKQIPRPTNPLVAVEFKNAAFSWDEDTVHDHESEPLSTTQASTTLHNLDLIVEKKRLIGICGPVGSGKSALLHALIGHMVHQDGEMAVGGSVAFVGQSPWIQNLTLRENVLFGESLDKHRYYRVLSACGLTQDVNRMAANDQSEIGERGVTLSGGQKARLSLARALYSNRDIFLIDDILSSIDRSVADHIFFNAIKGLLSGKTTLMVTSDPQRLSYCDEVVYMEAGRFVDHGPHESLLSRCAEYRRFCEVAATYNASEQRLNKVFGDDEVVSHSPEAPQTPKRAESESESVTRQNGQRERTQSTLTAADSLFDIPVVVDGQVTDAEEDLGLAAMSWSVYKRYIVAAGGYAIWILLMMAFLANVSATVFSTVWLSEWIKSGHQPQMMNGSTNETVVPSLAENPRTGFFAAIYALSIAFLFITGLFKAMIFVKVSLNAASRLHNGMFERVIKGSMSFFDSTPSGRILNRFSKDMDEIDVKLPFTAEVFLQNMLTCIAYMIVIIWVFPFFLIASIPLICIFFLFVACFRAGIRSLKRSENVSRSPLFDHISATLDGLSSIHAYNQTDRFLETLKVYLDANSGAVFMFQSAMRWLAVWLDLLVVAITFITAFFIVLLTGQVEPAYAGMALAFAIQVKTY</sequence>
<dbReference type="CDD" id="cd03250">
    <property type="entry name" value="ABCC_MRP_domain1"/>
    <property type="match status" value="1"/>
</dbReference>
<dbReference type="GO" id="GO:0016887">
    <property type="term" value="F:ATP hydrolysis activity"/>
    <property type="evidence" value="ECO:0007669"/>
    <property type="project" value="InterPro"/>
</dbReference>
<dbReference type="GO" id="GO:0016020">
    <property type="term" value="C:membrane"/>
    <property type="evidence" value="ECO:0007669"/>
    <property type="project" value="InterPro"/>
</dbReference>
<feature type="compositionally biased region" description="Basic and acidic residues" evidence="11">
    <location>
        <begin position="1"/>
        <end position="12"/>
    </location>
</feature>